<dbReference type="Proteomes" id="UP001215598">
    <property type="component" value="Unassembled WGS sequence"/>
</dbReference>
<sequence length="575" mass="61712">MYSTLPLISLALLTTVSSTPVLDVSQDQWRSLNSTVGGRLHTGTPFALPCFSVYNNHSVNLDEQACGVIQANYNSPQFRVDTFSANMFVEFETCMKTGSKCLLDPTDLPAIAGQSCGQGEIPPYYIEVQTAGDIQAAFKFSEQTKVPLSIKNSGHDLFGRSRRPDSLGLWTRKLQTMSYEPTFVAEGCKGSSNRAITTGAGVTLAQVYQFADQHNSTFVGGYSETVGASGGWLMGGGHSVLSPTLGLGVDRVLEIKIVTPDGQLRTANACQNTDLFWALRGGGGGTFGVVTESTHLVEKSFSLQVINMTFVATPANLPEYFAVLVNNSVRWADEGWGGHINNAPAGIAYVNSQLSLANATASMAPVAAFAAANNGTATFTTFSSWFDFFTNFVTKAEVPVGGSASLGSRLMPKTLYETDTGRAQLVAHLVKQTTEHGMPAVGVVTPISFKATPGATAVTPAWRNSLWHLELPSFWAYNSTPAQVSAGLSVAHDFVQTELVPLAPDSGSYMNEGDVYESNHEVSYWGSNYARLLEIKNKYDPKGLLSCWRCVGWTGPDPTEYPCYPTLAAVPNTPT</sequence>
<keyword evidence="2" id="KW-0560">Oxidoreductase</keyword>
<dbReference type="AlphaFoldDB" id="A0AAD7NG15"/>
<evidence type="ECO:0000313" key="5">
    <source>
        <dbReference type="EMBL" id="KAJ7758351.1"/>
    </source>
</evidence>
<dbReference type="PANTHER" id="PTHR13878:SF91">
    <property type="entry name" value="FAD BINDING DOMAIN PROTEIN (AFU_ORTHOLOGUE AFUA_6G12070)-RELATED"/>
    <property type="match status" value="1"/>
</dbReference>
<dbReference type="InterPro" id="IPR050432">
    <property type="entry name" value="FAD-linked_Oxidoreductases_BP"/>
</dbReference>
<dbReference type="InterPro" id="IPR016166">
    <property type="entry name" value="FAD-bd_PCMH"/>
</dbReference>
<dbReference type="GO" id="GO:0071949">
    <property type="term" value="F:FAD binding"/>
    <property type="evidence" value="ECO:0007669"/>
    <property type="project" value="InterPro"/>
</dbReference>
<dbReference type="PROSITE" id="PS51387">
    <property type="entry name" value="FAD_PCMH"/>
    <property type="match status" value="1"/>
</dbReference>
<feature type="domain" description="FAD-binding PCMH-type" evidence="4">
    <location>
        <begin position="118"/>
        <end position="300"/>
    </location>
</feature>
<dbReference type="InterPro" id="IPR006094">
    <property type="entry name" value="Oxid_FAD_bind_N"/>
</dbReference>
<dbReference type="InterPro" id="IPR012951">
    <property type="entry name" value="BBE"/>
</dbReference>
<dbReference type="PANTHER" id="PTHR13878">
    <property type="entry name" value="GULONOLACTONE OXIDASE"/>
    <property type="match status" value="1"/>
</dbReference>
<accession>A0AAD7NG15</accession>
<evidence type="ECO:0000256" key="2">
    <source>
        <dbReference type="ARBA" id="ARBA00023002"/>
    </source>
</evidence>
<dbReference type="InterPro" id="IPR016169">
    <property type="entry name" value="FAD-bd_PCMH_sub2"/>
</dbReference>
<protein>
    <submittedName>
        <fullName evidence="5">FAD-binding domain-containing protein</fullName>
    </submittedName>
</protein>
<reference evidence="5" key="1">
    <citation type="submission" date="2023-03" db="EMBL/GenBank/DDBJ databases">
        <title>Massive genome expansion in bonnet fungi (Mycena s.s.) driven by repeated elements and novel gene families across ecological guilds.</title>
        <authorList>
            <consortium name="Lawrence Berkeley National Laboratory"/>
            <person name="Harder C.B."/>
            <person name="Miyauchi S."/>
            <person name="Viragh M."/>
            <person name="Kuo A."/>
            <person name="Thoen E."/>
            <person name="Andreopoulos B."/>
            <person name="Lu D."/>
            <person name="Skrede I."/>
            <person name="Drula E."/>
            <person name="Henrissat B."/>
            <person name="Morin E."/>
            <person name="Kohler A."/>
            <person name="Barry K."/>
            <person name="LaButti K."/>
            <person name="Morin E."/>
            <person name="Salamov A."/>
            <person name="Lipzen A."/>
            <person name="Mereny Z."/>
            <person name="Hegedus B."/>
            <person name="Baldrian P."/>
            <person name="Stursova M."/>
            <person name="Weitz H."/>
            <person name="Taylor A."/>
            <person name="Grigoriev I.V."/>
            <person name="Nagy L.G."/>
            <person name="Martin F."/>
            <person name="Kauserud H."/>
        </authorList>
    </citation>
    <scope>NUCLEOTIDE SEQUENCE</scope>
    <source>
        <strain evidence="5">CBHHK182m</strain>
    </source>
</reference>
<dbReference type="GO" id="GO:0016491">
    <property type="term" value="F:oxidoreductase activity"/>
    <property type="evidence" value="ECO:0007669"/>
    <property type="project" value="UniProtKB-KW"/>
</dbReference>
<name>A0AAD7NG15_9AGAR</name>
<evidence type="ECO:0000256" key="3">
    <source>
        <dbReference type="SAM" id="SignalP"/>
    </source>
</evidence>
<feature type="signal peptide" evidence="3">
    <location>
        <begin position="1"/>
        <end position="18"/>
    </location>
</feature>
<evidence type="ECO:0000313" key="6">
    <source>
        <dbReference type="Proteomes" id="UP001215598"/>
    </source>
</evidence>
<dbReference type="InterPro" id="IPR036318">
    <property type="entry name" value="FAD-bd_PCMH-like_sf"/>
</dbReference>
<keyword evidence="6" id="KW-1185">Reference proteome</keyword>
<comment type="similarity">
    <text evidence="1">Belongs to the oxygen-dependent FAD-linked oxidoreductase family.</text>
</comment>
<comment type="caution">
    <text evidence="5">The sequence shown here is derived from an EMBL/GenBank/DDBJ whole genome shotgun (WGS) entry which is preliminary data.</text>
</comment>
<feature type="chain" id="PRO_5042075640" evidence="3">
    <location>
        <begin position="19"/>
        <end position="575"/>
    </location>
</feature>
<evidence type="ECO:0000256" key="1">
    <source>
        <dbReference type="ARBA" id="ARBA00005466"/>
    </source>
</evidence>
<keyword evidence="3" id="KW-0732">Signal</keyword>
<dbReference type="EMBL" id="JARKIB010000042">
    <property type="protein sequence ID" value="KAJ7758351.1"/>
    <property type="molecule type" value="Genomic_DNA"/>
</dbReference>
<dbReference type="Pfam" id="PF08031">
    <property type="entry name" value="BBE"/>
    <property type="match status" value="1"/>
</dbReference>
<gene>
    <name evidence="5" type="ORF">B0H16DRAFT_1416298</name>
</gene>
<proteinExistence type="inferred from homology"/>
<dbReference type="Gene3D" id="3.30.465.10">
    <property type="match status" value="2"/>
</dbReference>
<dbReference type="Pfam" id="PF01565">
    <property type="entry name" value="FAD_binding_4"/>
    <property type="match status" value="1"/>
</dbReference>
<dbReference type="SUPFAM" id="SSF56176">
    <property type="entry name" value="FAD-binding/transporter-associated domain-like"/>
    <property type="match status" value="1"/>
</dbReference>
<evidence type="ECO:0000259" key="4">
    <source>
        <dbReference type="PROSITE" id="PS51387"/>
    </source>
</evidence>
<organism evidence="5 6">
    <name type="scientific">Mycena metata</name>
    <dbReference type="NCBI Taxonomy" id="1033252"/>
    <lineage>
        <taxon>Eukaryota</taxon>
        <taxon>Fungi</taxon>
        <taxon>Dikarya</taxon>
        <taxon>Basidiomycota</taxon>
        <taxon>Agaricomycotina</taxon>
        <taxon>Agaricomycetes</taxon>
        <taxon>Agaricomycetidae</taxon>
        <taxon>Agaricales</taxon>
        <taxon>Marasmiineae</taxon>
        <taxon>Mycenaceae</taxon>
        <taxon>Mycena</taxon>
    </lineage>
</organism>